<evidence type="ECO:0000313" key="1">
    <source>
        <dbReference type="EMBL" id="MFD1292406.1"/>
    </source>
</evidence>
<sequence length="87" mass="9998">MSDILKQIEDTNDILTNRIIDIIRDEKDLFIKLGLSESVLKIKKSTSNLIRKQISNPANRKTIDLILKYVITGNLIKDDEIPLIKHV</sequence>
<accession>A0ABW3WJE8</accession>
<name>A0ABW3WJE8_9FLAO</name>
<dbReference type="EMBL" id="JBHTMV010000001">
    <property type="protein sequence ID" value="MFD1292406.1"/>
    <property type="molecule type" value="Genomic_DNA"/>
</dbReference>
<dbReference type="RefSeq" id="WP_386806991.1">
    <property type="nucleotide sequence ID" value="NZ_JBHTMV010000001.1"/>
</dbReference>
<organism evidence="1 2">
    <name type="scientific">Lutibacter holmesii</name>
    <dbReference type="NCBI Taxonomy" id="1137985"/>
    <lineage>
        <taxon>Bacteria</taxon>
        <taxon>Pseudomonadati</taxon>
        <taxon>Bacteroidota</taxon>
        <taxon>Flavobacteriia</taxon>
        <taxon>Flavobacteriales</taxon>
        <taxon>Flavobacteriaceae</taxon>
        <taxon>Lutibacter</taxon>
    </lineage>
</organism>
<keyword evidence="2" id="KW-1185">Reference proteome</keyword>
<reference evidence="2" key="1">
    <citation type="journal article" date="2019" name="Int. J. Syst. Evol. Microbiol.">
        <title>The Global Catalogue of Microorganisms (GCM) 10K type strain sequencing project: providing services to taxonomists for standard genome sequencing and annotation.</title>
        <authorList>
            <consortium name="The Broad Institute Genomics Platform"/>
            <consortium name="The Broad Institute Genome Sequencing Center for Infectious Disease"/>
            <person name="Wu L."/>
            <person name="Ma J."/>
        </authorList>
    </citation>
    <scope>NUCLEOTIDE SEQUENCE [LARGE SCALE GENOMIC DNA]</scope>
    <source>
        <strain evidence="2">CCUG 62221</strain>
    </source>
</reference>
<evidence type="ECO:0000313" key="2">
    <source>
        <dbReference type="Proteomes" id="UP001597241"/>
    </source>
</evidence>
<comment type="caution">
    <text evidence="1">The sequence shown here is derived from an EMBL/GenBank/DDBJ whole genome shotgun (WGS) entry which is preliminary data.</text>
</comment>
<protein>
    <submittedName>
        <fullName evidence="1">Uncharacterized protein</fullName>
    </submittedName>
</protein>
<dbReference type="Proteomes" id="UP001597241">
    <property type="component" value="Unassembled WGS sequence"/>
</dbReference>
<gene>
    <name evidence="1" type="ORF">ACFQ5N_01045</name>
</gene>
<proteinExistence type="predicted"/>